<sequence length="243" mass="25893">MPRPCEVKGCEASCLSRRVTHRLPSKEPYRTLWLQAIGRTEEGLSKTASICSDHFEPSSYAVKCNRGARLKYDAVPTLFLTEAETVQRAAELNSRQIAPSTNKLRPLAMKPSELSFRPSTTNKLRPLAMRPTGAPNAVVPAELVPITLVPSVAVRVGAPCVRRTLRPCAGRSAIRRPAHGAPAGAGYRLADGTNRCPGGGVSASLHTEAAADRSPSGGAHGSTLVRTRPGAQKLRSKRGNGVM</sequence>
<accession>A0AC60PRV8</accession>
<evidence type="ECO:0000313" key="1">
    <source>
        <dbReference type="EMBL" id="KAG0423253.1"/>
    </source>
</evidence>
<name>A0AC60PRV8_IXOPE</name>
<gene>
    <name evidence="1" type="ORF">HPB47_000960</name>
</gene>
<evidence type="ECO:0000313" key="2">
    <source>
        <dbReference type="Proteomes" id="UP000805193"/>
    </source>
</evidence>
<comment type="caution">
    <text evidence="1">The sequence shown here is derived from an EMBL/GenBank/DDBJ whole genome shotgun (WGS) entry which is preliminary data.</text>
</comment>
<protein>
    <submittedName>
        <fullName evidence="1">Uncharacterized protein</fullName>
    </submittedName>
</protein>
<organism evidence="1 2">
    <name type="scientific">Ixodes persulcatus</name>
    <name type="common">Taiga tick</name>
    <dbReference type="NCBI Taxonomy" id="34615"/>
    <lineage>
        <taxon>Eukaryota</taxon>
        <taxon>Metazoa</taxon>
        <taxon>Ecdysozoa</taxon>
        <taxon>Arthropoda</taxon>
        <taxon>Chelicerata</taxon>
        <taxon>Arachnida</taxon>
        <taxon>Acari</taxon>
        <taxon>Parasitiformes</taxon>
        <taxon>Ixodida</taxon>
        <taxon>Ixodoidea</taxon>
        <taxon>Ixodidae</taxon>
        <taxon>Ixodinae</taxon>
        <taxon>Ixodes</taxon>
    </lineage>
</organism>
<dbReference type="EMBL" id="JABSTQ010010123">
    <property type="protein sequence ID" value="KAG0423253.1"/>
    <property type="molecule type" value="Genomic_DNA"/>
</dbReference>
<reference evidence="1 2" key="1">
    <citation type="journal article" date="2020" name="Cell">
        <title>Large-Scale Comparative Analyses of Tick Genomes Elucidate Their Genetic Diversity and Vector Capacities.</title>
        <authorList>
            <consortium name="Tick Genome and Microbiome Consortium (TIGMIC)"/>
            <person name="Jia N."/>
            <person name="Wang J."/>
            <person name="Shi W."/>
            <person name="Du L."/>
            <person name="Sun Y."/>
            <person name="Zhan W."/>
            <person name="Jiang J.F."/>
            <person name="Wang Q."/>
            <person name="Zhang B."/>
            <person name="Ji P."/>
            <person name="Bell-Sakyi L."/>
            <person name="Cui X.M."/>
            <person name="Yuan T.T."/>
            <person name="Jiang B.G."/>
            <person name="Yang W.F."/>
            <person name="Lam T.T."/>
            <person name="Chang Q.C."/>
            <person name="Ding S.J."/>
            <person name="Wang X.J."/>
            <person name="Zhu J.G."/>
            <person name="Ruan X.D."/>
            <person name="Zhao L."/>
            <person name="Wei J.T."/>
            <person name="Ye R.Z."/>
            <person name="Que T.C."/>
            <person name="Du C.H."/>
            <person name="Zhou Y.H."/>
            <person name="Cheng J.X."/>
            <person name="Dai P.F."/>
            <person name="Guo W.B."/>
            <person name="Han X.H."/>
            <person name="Huang E.J."/>
            <person name="Li L.F."/>
            <person name="Wei W."/>
            <person name="Gao Y.C."/>
            <person name="Liu J.Z."/>
            <person name="Shao H.Z."/>
            <person name="Wang X."/>
            <person name="Wang C.C."/>
            <person name="Yang T.C."/>
            <person name="Huo Q.B."/>
            <person name="Li W."/>
            <person name="Chen H.Y."/>
            <person name="Chen S.E."/>
            <person name="Zhou L.G."/>
            <person name="Ni X.B."/>
            <person name="Tian J.H."/>
            <person name="Sheng Y."/>
            <person name="Liu T."/>
            <person name="Pan Y.S."/>
            <person name="Xia L.Y."/>
            <person name="Li J."/>
            <person name="Zhao F."/>
            <person name="Cao W.C."/>
        </authorList>
    </citation>
    <scope>NUCLEOTIDE SEQUENCE [LARGE SCALE GENOMIC DNA]</scope>
    <source>
        <strain evidence="1">Iper-2018</strain>
    </source>
</reference>
<keyword evidence="2" id="KW-1185">Reference proteome</keyword>
<proteinExistence type="predicted"/>
<dbReference type="Proteomes" id="UP000805193">
    <property type="component" value="Unassembled WGS sequence"/>
</dbReference>